<dbReference type="SUPFAM" id="SSF49785">
    <property type="entry name" value="Galactose-binding domain-like"/>
    <property type="match status" value="1"/>
</dbReference>
<dbReference type="Proteomes" id="UP000048926">
    <property type="component" value="Unassembled WGS sequence"/>
</dbReference>
<dbReference type="Gene3D" id="2.60.120.260">
    <property type="entry name" value="Galactose-binding domain-like"/>
    <property type="match status" value="1"/>
</dbReference>
<evidence type="ECO:0000256" key="1">
    <source>
        <dbReference type="SAM" id="MobiDB-lite"/>
    </source>
</evidence>
<accession>A0A0M6XZZ2</accession>
<protein>
    <recommendedName>
        <fullName evidence="4">F5/8 type C domain-containing protein</fullName>
    </recommendedName>
</protein>
<gene>
    <name evidence="2" type="ORF">LAL4801_01854</name>
</gene>
<feature type="region of interest" description="Disordered" evidence="1">
    <location>
        <begin position="478"/>
        <end position="497"/>
    </location>
</feature>
<dbReference type="AlphaFoldDB" id="A0A0M6XZZ2"/>
<organism evidence="2 3">
    <name type="scientific">Roseibium aggregatum</name>
    <dbReference type="NCBI Taxonomy" id="187304"/>
    <lineage>
        <taxon>Bacteria</taxon>
        <taxon>Pseudomonadati</taxon>
        <taxon>Pseudomonadota</taxon>
        <taxon>Alphaproteobacteria</taxon>
        <taxon>Hyphomicrobiales</taxon>
        <taxon>Stappiaceae</taxon>
        <taxon>Roseibium</taxon>
    </lineage>
</organism>
<dbReference type="InterPro" id="IPR008979">
    <property type="entry name" value="Galactose-bd-like_sf"/>
</dbReference>
<sequence>MSYHLQATFSRGELDPELIYRSDLELFRSSLAECRNFLTLKRGGLRRRGGTKFIAELKDSSRQGWLIPFEFGNGQYYMLEFGDHMFRIFTSEGRVGTVEVATPYSSEVLPRLKFVQSTDTLFIAGGGVAPQALMRLSELSWAIEPMSFRDGPYLDVNISPTNLKPTGTGNAVPKMTSNTAPSGVVSASNGSASAWQVFSRSEGKTVLSSGATGWVQYQFPSSVVIDAYMLQAPNDNSQNDDMPWQWNIEASNNGSDWTILDTQDGQDTWASNEWREYDFHNETAFTHYRLSFTQGGGSASDNSAIGQLVFHQAGNDQSPFTLTASGTGGINGGAGFQASDVGRHIRFRGSDGFWRWFRIHSRQSATSVKVQLFGQALQDTKAQSIWRLGAWSGTTGWPETIGWHKNRLAFAGTSEEPQKIWESQTEDFTNFSVSHVLKVSDAVTAGILSGQVNRIQWLVDDNDLIVGTTRAVRAVGKATDQDPYGPENVDQKPETNFGANDVSPIKVGSVLIYYGPYGTDMREMAYDFGSDGRVSQAVSEVQSHLFQDGISGACYQQYPDSIIWQWDQKGLGIGFTYERQQQVYGMQRHDFGGVVECMADLSGAGADTVWMIVKRTIDGQVRRYIEIMQRPFPGGAIEDAWHLDCGARYEGLPANTVSGLQHLEGEEVILYADGTDYPATVTAGEASLPNGQTAEKILVGLNVSARAKTLPFPVNAQDGSAMGRKMRVDNCSIAVLNTGTLKAGSDETFLDELIYYRAGDPAGEPAPLRTGVLDQPIETRWEDGGQLTLAASGGKPCTILAVNFGRDAEP</sequence>
<evidence type="ECO:0008006" key="4">
    <source>
        <dbReference type="Google" id="ProtNLM"/>
    </source>
</evidence>
<name>A0A0M6XZZ2_9HYPH</name>
<keyword evidence="3" id="KW-1185">Reference proteome</keyword>
<evidence type="ECO:0000313" key="2">
    <source>
        <dbReference type="EMBL" id="CTQ43416.1"/>
    </source>
</evidence>
<dbReference type="OrthoDB" id="5438497at2"/>
<evidence type="ECO:0000313" key="3">
    <source>
        <dbReference type="Proteomes" id="UP000048926"/>
    </source>
</evidence>
<reference evidence="3" key="1">
    <citation type="submission" date="2015-07" db="EMBL/GenBank/DDBJ databases">
        <authorList>
            <person name="Rodrigo-Torres Lidia"/>
            <person name="Arahal R.David."/>
        </authorList>
    </citation>
    <scope>NUCLEOTIDE SEQUENCE [LARGE SCALE GENOMIC DNA]</scope>
    <source>
        <strain evidence="3">CECT 4801</strain>
    </source>
</reference>
<dbReference type="EMBL" id="CXST01000001">
    <property type="protein sequence ID" value="CTQ43416.1"/>
    <property type="molecule type" value="Genomic_DNA"/>
</dbReference>
<dbReference type="RefSeq" id="WP_055655532.1">
    <property type="nucleotide sequence ID" value="NZ_CXST01000001.1"/>
</dbReference>
<proteinExistence type="predicted"/>